<dbReference type="PROSITE" id="PS51462">
    <property type="entry name" value="NUDIX"/>
    <property type="match status" value="1"/>
</dbReference>
<dbReference type="OrthoDB" id="9786032at2"/>
<dbReference type="Pfam" id="PF00293">
    <property type="entry name" value="NUDIX"/>
    <property type="match status" value="1"/>
</dbReference>
<dbReference type="PROSITE" id="PS00893">
    <property type="entry name" value="NUDIX_BOX"/>
    <property type="match status" value="1"/>
</dbReference>
<comment type="caution">
    <text evidence="4">The sequence shown here is derived from an EMBL/GenBank/DDBJ whole genome shotgun (WGS) entry which is preliminary data.</text>
</comment>
<reference evidence="4 5" key="2">
    <citation type="journal article" date="2013" name="PLoS ONE">
        <title>INDIGO - INtegrated Data Warehouse of MIcrobial GenOmes with Examples from the Red Sea Extremophiles.</title>
        <authorList>
            <person name="Alam I."/>
            <person name="Antunes A."/>
            <person name="Kamau A.A."/>
            <person name="Ba Alawi W."/>
            <person name="Kalkatawi M."/>
            <person name="Stingl U."/>
            <person name="Bajic V.B."/>
        </authorList>
    </citation>
    <scope>NUCLEOTIDE SEQUENCE [LARGE SCALE GENOMIC DNA]</scope>
    <source>
        <strain evidence="4 5">SSD-17B</strain>
    </source>
</reference>
<dbReference type="AlphaFoldDB" id="U2EE43"/>
<dbReference type="RefSeq" id="WP_008826732.1">
    <property type="nucleotide sequence ID" value="NZ_AFNU02000002.1"/>
</dbReference>
<proteinExistence type="inferred from homology"/>
<dbReference type="EC" id="5.3.3.2" evidence="4"/>
<organism evidence="4 5">
    <name type="scientific">Haloplasma contractile SSD-17B</name>
    <dbReference type="NCBI Taxonomy" id="1033810"/>
    <lineage>
        <taxon>Bacteria</taxon>
        <taxon>Bacillati</taxon>
        <taxon>Mycoplasmatota</taxon>
        <taxon>Mollicutes</taxon>
        <taxon>Haloplasmatales</taxon>
        <taxon>Haloplasmataceae</taxon>
        <taxon>Haloplasma</taxon>
    </lineage>
</organism>
<dbReference type="SUPFAM" id="SSF55811">
    <property type="entry name" value="Nudix"/>
    <property type="match status" value="1"/>
</dbReference>
<keyword evidence="2" id="KW-0378">Hydrolase</keyword>
<name>U2EE43_9MOLU</name>
<protein>
    <submittedName>
        <fullName evidence="4">Isopentenyl-diphosphate delta-isomerase protein</fullName>
        <ecNumber evidence="4">5.3.3.2</ecNumber>
    </submittedName>
</protein>
<sequence>MSNKVELFDAYDINENKLDIDLIRGQKHKEGLYHLVVDIFTINEKGELLVTKRHPMKTFPLHWETSGGSVLKGETIYQGAIRELKEETGIMVEENDLQLFYKDTSDDRLYRGFLTFINMQDQTIILQEGETVDYKWIPLNIFEQFISEDLFVTTLKERFIKNKETFYKYVRSTLPKSG</sequence>
<evidence type="ECO:0000256" key="1">
    <source>
        <dbReference type="ARBA" id="ARBA00005582"/>
    </source>
</evidence>
<dbReference type="GO" id="GO:0016787">
    <property type="term" value="F:hydrolase activity"/>
    <property type="evidence" value="ECO:0007669"/>
    <property type="project" value="UniProtKB-KW"/>
</dbReference>
<dbReference type="PANTHER" id="PTHR43736:SF1">
    <property type="entry name" value="DIHYDRONEOPTERIN TRIPHOSPHATE DIPHOSPHATASE"/>
    <property type="match status" value="1"/>
</dbReference>
<dbReference type="STRING" id="1033810.HLPCO_000887"/>
<comment type="similarity">
    <text evidence="1">Belongs to the Nudix hydrolase family.</text>
</comment>
<accession>U2EE43</accession>
<feature type="domain" description="Nudix hydrolase" evidence="3">
    <location>
        <begin position="32"/>
        <end position="161"/>
    </location>
</feature>
<dbReference type="InterPro" id="IPR015797">
    <property type="entry name" value="NUDIX_hydrolase-like_dom_sf"/>
</dbReference>
<evidence type="ECO:0000259" key="3">
    <source>
        <dbReference type="PROSITE" id="PS51462"/>
    </source>
</evidence>
<dbReference type="PANTHER" id="PTHR43736">
    <property type="entry name" value="ADP-RIBOSE PYROPHOSPHATASE"/>
    <property type="match status" value="1"/>
</dbReference>
<evidence type="ECO:0000313" key="5">
    <source>
        <dbReference type="Proteomes" id="UP000005707"/>
    </source>
</evidence>
<keyword evidence="5" id="KW-1185">Reference proteome</keyword>
<keyword evidence="4" id="KW-0413">Isomerase</keyword>
<dbReference type="InParanoid" id="U2EE43"/>
<dbReference type="eggNOG" id="COG1051">
    <property type="taxonomic scope" value="Bacteria"/>
</dbReference>
<dbReference type="InterPro" id="IPR020084">
    <property type="entry name" value="NUDIX_hydrolase_CS"/>
</dbReference>
<dbReference type="InterPro" id="IPR000086">
    <property type="entry name" value="NUDIX_hydrolase_dom"/>
</dbReference>
<dbReference type="Gene3D" id="3.90.79.10">
    <property type="entry name" value="Nucleoside Triphosphate Pyrophosphohydrolase"/>
    <property type="match status" value="1"/>
</dbReference>
<reference evidence="4 5" key="1">
    <citation type="journal article" date="2011" name="J. Bacteriol.">
        <title>Genome sequence of Haloplasma contractile, an unusual contractile bacterium from a deep-sea anoxic brine lake.</title>
        <authorList>
            <person name="Antunes A."/>
            <person name="Alam I."/>
            <person name="El Dorry H."/>
            <person name="Siam R."/>
            <person name="Robertson A."/>
            <person name="Bajic V.B."/>
            <person name="Stingl U."/>
        </authorList>
    </citation>
    <scope>NUCLEOTIDE SEQUENCE [LARGE SCALE GENOMIC DNA]</scope>
    <source>
        <strain evidence="4 5">SSD-17B</strain>
    </source>
</reference>
<dbReference type="EMBL" id="AFNU02000002">
    <property type="protein sequence ID" value="ERJ13258.1"/>
    <property type="molecule type" value="Genomic_DNA"/>
</dbReference>
<dbReference type="GO" id="GO:0004452">
    <property type="term" value="F:isopentenyl-diphosphate delta-isomerase activity"/>
    <property type="evidence" value="ECO:0007669"/>
    <property type="project" value="UniProtKB-EC"/>
</dbReference>
<gene>
    <name evidence="4" type="ORF">HLPCO_000887</name>
</gene>
<evidence type="ECO:0000256" key="2">
    <source>
        <dbReference type="ARBA" id="ARBA00022801"/>
    </source>
</evidence>
<evidence type="ECO:0000313" key="4">
    <source>
        <dbReference type="EMBL" id="ERJ13258.1"/>
    </source>
</evidence>
<dbReference type="Proteomes" id="UP000005707">
    <property type="component" value="Unassembled WGS sequence"/>
</dbReference>
<dbReference type="CDD" id="cd04693">
    <property type="entry name" value="NUDIX_Hydrolase"/>
    <property type="match status" value="1"/>
</dbReference>